<dbReference type="KEGG" id="dni:HX89_09475"/>
<dbReference type="SUPFAM" id="SSF52402">
    <property type="entry name" value="Adenine nucleotide alpha hydrolases-like"/>
    <property type="match status" value="1"/>
</dbReference>
<feature type="binding site" evidence="4">
    <location>
        <position position="122"/>
    </location>
    <ligand>
        <name>[4Fe-4S] cluster</name>
        <dbReference type="ChEBI" id="CHEBI:49883"/>
    </ligand>
</feature>
<comment type="pathway">
    <text evidence="3 4">Sulfur metabolism; hydrogen sulfide biosynthesis; sulfite from sulfate.</text>
</comment>
<dbReference type="eggNOG" id="COG0175">
    <property type="taxonomic scope" value="Bacteria"/>
</dbReference>
<feature type="active site" description="Nucleophile; cysteine thiosulfonate intermediate" evidence="4">
    <location>
        <position position="230"/>
    </location>
</feature>
<dbReference type="Pfam" id="PF01507">
    <property type="entry name" value="PAPS_reduct"/>
    <property type="match status" value="1"/>
</dbReference>
<evidence type="ECO:0000313" key="6">
    <source>
        <dbReference type="EMBL" id="AIF41138.1"/>
    </source>
</evidence>
<proteinExistence type="inferred from homology"/>
<keyword evidence="4" id="KW-0963">Cytoplasm</keyword>
<comment type="function">
    <text evidence="4">Catalyzes the formation of sulfite from adenosine 5'-phosphosulfate (APS) using thioredoxin as an electron donor.</text>
</comment>
<dbReference type="CDD" id="cd23945">
    <property type="entry name" value="PAPS_reductase"/>
    <property type="match status" value="1"/>
</dbReference>
<gene>
    <name evidence="4" type="primary">cysH</name>
    <name evidence="6" type="ORF">HX89_09475</name>
</gene>
<dbReference type="AlphaFoldDB" id="A0A075JM52"/>
<sequence length="234" mass="25652">MTQVVREPDELRRIAIRAAGELDGAPAEAVLDWAAAEFGERFAVATSMQDAVLTHLASRSLPGVDVLFLDTGYHFEETLQTRDAVASTYDVTVRTLEPSQSVAEQDATYGANLFERDPDLCCALRKTHPLDEALDGYEAWATGVRRSEAITRRDTPVVSFDERRERIKVAPIVAWSDADVKAYIAEHAIVTNPLLTQGYPSIGCATCTRRVAPGEDARAGRWAGRDKVECGINT</sequence>
<evidence type="ECO:0000256" key="3">
    <source>
        <dbReference type="ARBA" id="ARBA00024327"/>
    </source>
</evidence>
<dbReference type="OrthoDB" id="9794018at2"/>
<comment type="cofactor">
    <cofactor evidence="4">
        <name>[4Fe-4S] cluster</name>
        <dbReference type="ChEBI" id="CHEBI:49883"/>
    </cofactor>
    <text evidence="4">Binds 1 [4Fe-4S] cluster per subunit.</text>
</comment>
<feature type="domain" description="Phosphoadenosine phosphosulphate reductase" evidence="5">
    <location>
        <begin position="44"/>
        <end position="209"/>
    </location>
</feature>
<dbReference type="HAMAP" id="MF_00063">
    <property type="entry name" value="CysH"/>
    <property type="match status" value="1"/>
</dbReference>
<dbReference type="PIRSF" id="PIRSF000857">
    <property type="entry name" value="PAPS_reductase"/>
    <property type="match status" value="1"/>
</dbReference>
<name>A0A075JM52_9MICO</name>
<organism evidence="6 7">
    <name type="scientific">Dermacoccus nishinomiyaensis</name>
    <dbReference type="NCBI Taxonomy" id="1274"/>
    <lineage>
        <taxon>Bacteria</taxon>
        <taxon>Bacillati</taxon>
        <taxon>Actinomycetota</taxon>
        <taxon>Actinomycetes</taxon>
        <taxon>Micrococcales</taxon>
        <taxon>Dermacoccaceae</taxon>
        <taxon>Dermacoccus</taxon>
    </lineage>
</organism>
<comment type="catalytic activity">
    <reaction evidence="4">
        <text>[thioredoxin]-disulfide + sulfite + AMP + 2 H(+) = adenosine 5'-phosphosulfate + [thioredoxin]-dithiol</text>
        <dbReference type="Rhea" id="RHEA:21976"/>
        <dbReference type="Rhea" id="RHEA-COMP:10698"/>
        <dbReference type="Rhea" id="RHEA-COMP:10700"/>
        <dbReference type="ChEBI" id="CHEBI:15378"/>
        <dbReference type="ChEBI" id="CHEBI:17359"/>
        <dbReference type="ChEBI" id="CHEBI:29950"/>
        <dbReference type="ChEBI" id="CHEBI:50058"/>
        <dbReference type="ChEBI" id="CHEBI:58243"/>
        <dbReference type="ChEBI" id="CHEBI:456215"/>
        <dbReference type="EC" id="1.8.4.10"/>
    </reaction>
</comment>
<dbReference type="PANTHER" id="PTHR46509:SF1">
    <property type="entry name" value="PHOSPHOADENOSINE PHOSPHOSULFATE REDUCTASE"/>
    <property type="match status" value="1"/>
</dbReference>
<dbReference type="GO" id="GO:0046872">
    <property type="term" value="F:metal ion binding"/>
    <property type="evidence" value="ECO:0007669"/>
    <property type="project" value="UniProtKB-KW"/>
</dbReference>
<evidence type="ECO:0000313" key="7">
    <source>
        <dbReference type="Proteomes" id="UP000027986"/>
    </source>
</evidence>
<evidence type="ECO:0000256" key="4">
    <source>
        <dbReference type="HAMAP-Rule" id="MF_00063"/>
    </source>
</evidence>
<dbReference type="GO" id="GO:0019379">
    <property type="term" value="P:sulfate assimilation, phosphoadenylyl sulfate reduction by phosphoadenylyl-sulfate reductase (thioredoxin)"/>
    <property type="evidence" value="ECO:0007669"/>
    <property type="project" value="UniProtKB-UniRule"/>
</dbReference>
<dbReference type="Gene3D" id="3.40.50.620">
    <property type="entry name" value="HUPs"/>
    <property type="match status" value="1"/>
</dbReference>
<feature type="binding site" evidence="4">
    <location>
        <position position="207"/>
    </location>
    <ligand>
        <name>[4Fe-4S] cluster</name>
        <dbReference type="ChEBI" id="CHEBI:49883"/>
    </ligand>
</feature>
<dbReference type="InterPro" id="IPR004511">
    <property type="entry name" value="PAPS/APS_Rdtase"/>
</dbReference>
<dbReference type="NCBIfam" id="TIGR00434">
    <property type="entry name" value="cysH"/>
    <property type="match status" value="1"/>
</dbReference>
<evidence type="ECO:0000256" key="2">
    <source>
        <dbReference type="ARBA" id="ARBA00023002"/>
    </source>
</evidence>
<dbReference type="Proteomes" id="UP000027986">
    <property type="component" value="Chromosome"/>
</dbReference>
<dbReference type="EC" id="1.8.4.10" evidence="4"/>
<dbReference type="EMBL" id="CP008889">
    <property type="protein sequence ID" value="AIF41138.1"/>
    <property type="molecule type" value="Genomic_DNA"/>
</dbReference>
<keyword evidence="2 4" id="KW-0560">Oxidoreductase</keyword>
<dbReference type="GO" id="GO:0051539">
    <property type="term" value="F:4 iron, 4 sulfur cluster binding"/>
    <property type="evidence" value="ECO:0007669"/>
    <property type="project" value="UniProtKB-UniRule"/>
</dbReference>
<dbReference type="PANTHER" id="PTHR46509">
    <property type="entry name" value="PHOSPHOADENOSINE PHOSPHOSULFATE REDUCTASE"/>
    <property type="match status" value="1"/>
</dbReference>
<evidence type="ECO:0000259" key="5">
    <source>
        <dbReference type="Pfam" id="PF01507"/>
    </source>
</evidence>
<dbReference type="GO" id="GO:0043866">
    <property type="term" value="F:adenylyl-sulfate reductase (thioredoxin) activity"/>
    <property type="evidence" value="ECO:0007669"/>
    <property type="project" value="UniProtKB-EC"/>
</dbReference>
<comment type="similarity">
    <text evidence="1 4">Belongs to the PAPS reductase family. CysH subfamily.</text>
</comment>
<feature type="binding site" evidence="4">
    <location>
        <position position="204"/>
    </location>
    <ligand>
        <name>[4Fe-4S] cluster</name>
        <dbReference type="ChEBI" id="CHEBI:49883"/>
    </ligand>
</feature>
<dbReference type="InterPro" id="IPR014729">
    <property type="entry name" value="Rossmann-like_a/b/a_fold"/>
</dbReference>
<comment type="subcellular location">
    <subcellularLocation>
        <location evidence="4">Cytoplasm</location>
    </subcellularLocation>
</comment>
<protein>
    <recommendedName>
        <fullName evidence="4">Adenosine 5'-phosphosulfate reductase</fullName>
        <shortName evidence="4">APS reductase</shortName>
        <ecNumber evidence="4">1.8.4.10</ecNumber>
    </recommendedName>
    <alternativeName>
        <fullName evidence="4">5'-adenylylsulfate reductase</fullName>
    </alternativeName>
    <alternativeName>
        <fullName evidence="4">Thioredoxin-dependent 5'-adenylylsulfate reductase</fullName>
    </alternativeName>
</protein>
<dbReference type="InterPro" id="IPR002500">
    <property type="entry name" value="PAPS_reduct_dom"/>
</dbReference>
<keyword evidence="4" id="KW-0408">Iron</keyword>
<accession>A0A075JM52</accession>
<evidence type="ECO:0000256" key="1">
    <source>
        <dbReference type="ARBA" id="ARBA00009732"/>
    </source>
</evidence>
<dbReference type="GO" id="GO:0005737">
    <property type="term" value="C:cytoplasm"/>
    <property type="evidence" value="ECO:0007669"/>
    <property type="project" value="UniProtKB-SubCell"/>
</dbReference>
<keyword evidence="4" id="KW-0479">Metal-binding</keyword>
<reference evidence="6 7" key="1">
    <citation type="submission" date="2014-07" db="EMBL/GenBank/DDBJ databases">
        <title>Genome Sequencing of Dermacoccus nishinomiyaensis.</title>
        <authorList>
            <person name="Hong K.W."/>
            <person name="Chan K.G."/>
        </authorList>
    </citation>
    <scope>NUCLEOTIDE SEQUENCE [LARGE SCALE GENOMIC DNA]</scope>
    <source>
        <strain evidence="6 7">M25</strain>
    </source>
</reference>
<keyword evidence="7" id="KW-1185">Reference proteome</keyword>
<feature type="binding site" evidence="4">
    <location>
        <position position="121"/>
    </location>
    <ligand>
        <name>[4Fe-4S] cluster</name>
        <dbReference type="ChEBI" id="CHEBI:49883"/>
    </ligand>
</feature>
<keyword evidence="4" id="KW-0411">Iron-sulfur</keyword>
<dbReference type="RefSeq" id="WP_038568744.1">
    <property type="nucleotide sequence ID" value="NZ_CP008889.1"/>
</dbReference>
<dbReference type="HOGENOM" id="CLU_044089_2_0_11"/>
<dbReference type="GO" id="GO:0070814">
    <property type="term" value="P:hydrogen sulfide biosynthetic process"/>
    <property type="evidence" value="ECO:0007669"/>
    <property type="project" value="UniProtKB-UniRule"/>
</dbReference>
<dbReference type="NCBIfam" id="NF002537">
    <property type="entry name" value="PRK02090.1"/>
    <property type="match status" value="1"/>
</dbReference>
<dbReference type="GeneID" id="41841369"/>
<dbReference type="GO" id="GO:0004604">
    <property type="term" value="F:phosphoadenylyl-sulfate reductase (thioredoxin) activity"/>
    <property type="evidence" value="ECO:0007669"/>
    <property type="project" value="UniProtKB-UniRule"/>
</dbReference>